<dbReference type="GO" id="GO:0016987">
    <property type="term" value="F:sigma factor activity"/>
    <property type="evidence" value="ECO:0007669"/>
    <property type="project" value="UniProtKB-KW"/>
</dbReference>
<comment type="caution">
    <text evidence="5">The sequence shown here is derived from an EMBL/GenBank/DDBJ whole genome shotgun (WGS) entry which is preliminary data.</text>
</comment>
<dbReference type="AlphaFoldDB" id="A0A7W4VZX0"/>
<dbReference type="GO" id="GO:0006352">
    <property type="term" value="P:DNA-templated transcription initiation"/>
    <property type="evidence" value="ECO:0007669"/>
    <property type="project" value="InterPro"/>
</dbReference>
<dbReference type="SUPFAM" id="SSF88659">
    <property type="entry name" value="Sigma3 and sigma4 domains of RNA polymerase sigma factors"/>
    <property type="match status" value="1"/>
</dbReference>
<dbReference type="InterPro" id="IPR036388">
    <property type="entry name" value="WH-like_DNA-bd_sf"/>
</dbReference>
<dbReference type="RefSeq" id="WP_183594905.1">
    <property type="nucleotide sequence ID" value="NZ_JACHWR010000004.1"/>
</dbReference>
<evidence type="ECO:0000256" key="3">
    <source>
        <dbReference type="ARBA" id="ARBA00023125"/>
    </source>
</evidence>
<name>A0A7W4VZX0_9ACTN</name>
<evidence type="ECO:0000256" key="4">
    <source>
        <dbReference type="ARBA" id="ARBA00023163"/>
    </source>
</evidence>
<organism evidence="5 6">
    <name type="scientific">Nocardioides soli</name>
    <dbReference type="NCBI Taxonomy" id="1036020"/>
    <lineage>
        <taxon>Bacteria</taxon>
        <taxon>Bacillati</taxon>
        <taxon>Actinomycetota</taxon>
        <taxon>Actinomycetes</taxon>
        <taxon>Propionibacteriales</taxon>
        <taxon>Nocardioidaceae</taxon>
        <taxon>Nocardioides</taxon>
    </lineage>
</organism>
<dbReference type="GO" id="GO:0003677">
    <property type="term" value="F:DNA binding"/>
    <property type="evidence" value="ECO:0007669"/>
    <property type="project" value="UniProtKB-KW"/>
</dbReference>
<keyword evidence="6" id="KW-1185">Reference proteome</keyword>
<accession>A0A7W4VZX0</accession>
<dbReference type="InterPro" id="IPR013324">
    <property type="entry name" value="RNA_pol_sigma_r3/r4-like"/>
</dbReference>
<dbReference type="Gene3D" id="1.10.10.10">
    <property type="entry name" value="Winged helix-like DNA-binding domain superfamily/Winged helix DNA-binding domain"/>
    <property type="match status" value="1"/>
</dbReference>
<evidence type="ECO:0000313" key="5">
    <source>
        <dbReference type="EMBL" id="MBB3044887.1"/>
    </source>
</evidence>
<gene>
    <name evidence="5" type="ORF">FHU40_004740</name>
</gene>
<evidence type="ECO:0000256" key="2">
    <source>
        <dbReference type="ARBA" id="ARBA00023082"/>
    </source>
</evidence>
<keyword evidence="1" id="KW-0805">Transcription regulation</keyword>
<keyword evidence="3" id="KW-0238">DNA-binding</keyword>
<dbReference type="PANTHER" id="PTHR30385">
    <property type="entry name" value="SIGMA FACTOR F FLAGELLAR"/>
    <property type="match status" value="1"/>
</dbReference>
<dbReference type="SUPFAM" id="SSF88946">
    <property type="entry name" value="Sigma2 domain of RNA polymerase sigma factors"/>
    <property type="match status" value="1"/>
</dbReference>
<dbReference type="InterPro" id="IPR013325">
    <property type="entry name" value="RNA_pol_sigma_r2"/>
</dbReference>
<evidence type="ECO:0000313" key="6">
    <source>
        <dbReference type="Proteomes" id="UP000589626"/>
    </source>
</evidence>
<sequence length="213" mass="22664">MTNAHEQVPAASPSAEERTLTAVPLVHRIVREISARVPSCVDRDELLSAGLVAALEAARAYRPDADGDFLRYADAVVRSEILVVLRAIDLSGPRPGPTVDAESADARLLDLRVALDSLEERHRLVLDGYFVGECDADGIAVELGLAEAQVVRLRTEALMLLRDTLRADAADAVDAAARGPQEARRAPYAAVAARRLVQASSMPDGNGLPRGAA</sequence>
<dbReference type="Proteomes" id="UP000589626">
    <property type="component" value="Unassembled WGS sequence"/>
</dbReference>
<dbReference type="Gene3D" id="1.10.1740.10">
    <property type="match status" value="1"/>
</dbReference>
<evidence type="ECO:0000256" key="1">
    <source>
        <dbReference type="ARBA" id="ARBA00023015"/>
    </source>
</evidence>
<keyword evidence="2" id="KW-0731">Sigma factor</keyword>
<proteinExistence type="predicted"/>
<dbReference type="EMBL" id="JACHWR010000004">
    <property type="protein sequence ID" value="MBB3044887.1"/>
    <property type="molecule type" value="Genomic_DNA"/>
</dbReference>
<keyword evidence="4" id="KW-0804">Transcription</keyword>
<protein>
    <submittedName>
        <fullName evidence="5">RNA polymerase sigma factor (Sigma-70 family)</fullName>
    </submittedName>
</protein>
<reference evidence="5 6" key="1">
    <citation type="submission" date="2020-08" db="EMBL/GenBank/DDBJ databases">
        <title>Sequencing the genomes of 1000 actinobacteria strains.</title>
        <authorList>
            <person name="Klenk H.-P."/>
        </authorList>
    </citation>
    <scope>NUCLEOTIDE SEQUENCE [LARGE SCALE GENOMIC DNA]</scope>
    <source>
        <strain evidence="5 6">DSM 105498</strain>
    </source>
</reference>